<keyword evidence="15 24" id="KW-0472">Membrane</keyword>
<dbReference type="EMBL" id="DVMZ01000006">
    <property type="protein sequence ID" value="HIU58504.1"/>
    <property type="molecule type" value="Genomic_DNA"/>
</dbReference>
<evidence type="ECO:0000256" key="3">
    <source>
        <dbReference type="ARBA" id="ARBA00005119"/>
    </source>
</evidence>
<gene>
    <name evidence="25" type="ORF">IAC57_00235</name>
</gene>
<keyword evidence="12 25" id="KW-0548">Nucleotidyltransferase</keyword>
<evidence type="ECO:0000256" key="5">
    <source>
        <dbReference type="ARBA" id="ARBA00010185"/>
    </source>
</evidence>
<evidence type="ECO:0000313" key="25">
    <source>
        <dbReference type="EMBL" id="HIU58504.1"/>
    </source>
</evidence>
<sequence>MKIRLITGSCYIAVLLVFFLLKIFVSDLCFDALIYAFALIGTFEMTRAMKERITRAEKIVVFAFAAACIPACALSEEFSGFGVQAAAICFFAAAVALLSLLVARHEETTPENLGVAFLCAVYPTLLLALLTLANHIEGSETLARFALNSDLAILFIFVISPFADSLAYVFGRFLKGKFPKKMAPVVSPNKTVIGGIGGLVGGIVGAAILYFAYNAVAGSFDDMAIWLPVYLLIGLLAAAATEFGDLVESCIKRKADIKDMGRLMPGHGGILDRIDGTQFAAVTVYLAFIILHAVA</sequence>
<evidence type="ECO:0000256" key="24">
    <source>
        <dbReference type="SAM" id="Phobius"/>
    </source>
</evidence>
<dbReference type="PANTHER" id="PTHR46382">
    <property type="entry name" value="PHOSPHATIDATE CYTIDYLYLTRANSFERASE"/>
    <property type="match status" value="1"/>
</dbReference>
<keyword evidence="13 24" id="KW-1133">Transmembrane helix</keyword>
<name>A0A9D1SFI0_9FIRM</name>
<evidence type="ECO:0000256" key="16">
    <source>
        <dbReference type="ARBA" id="ARBA00023209"/>
    </source>
</evidence>
<evidence type="ECO:0000256" key="17">
    <source>
        <dbReference type="ARBA" id="ARBA00023264"/>
    </source>
</evidence>
<evidence type="ECO:0000256" key="21">
    <source>
        <dbReference type="ARBA" id="ARBA00032396"/>
    </source>
</evidence>
<comment type="caution">
    <text evidence="25">The sequence shown here is derived from an EMBL/GenBank/DDBJ whole genome shotgun (WGS) entry which is preliminary data.</text>
</comment>
<evidence type="ECO:0000256" key="23">
    <source>
        <dbReference type="ARBA" id="ARBA00033406"/>
    </source>
</evidence>
<dbReference type="EC" id="2.7.7.41" evidence="6"/>
<accession>A0A9D1SFI0</accession>
<dbReference type="PANTHER" id="PTHR46382:SF1">
    <property type="entry name" value="PHOSPHATIDATE CYTIDYLYLTRANSFERASE"/>
    <property type="match status" value="1"/>
</dbReference>
<proteinExistence type="inferred from homology"/>
<feature type="transmembrane region" description="Helical" evidence="24">
    <location>
        <begin position="82"/>
        <end position="103"/>
    </location>
</feature>
<feature type="transmembrane region" description="Helical" evidence="24">
    <location>
        <begin position="59"/>
        <end position="76"/>
    </location>
</feature>
<evidence type="ECO:0000256" key="10">
    <source>
        <dbReference type="ARBA" id="ARBA00022679"/>
    </source>
</evidence>
<comment type="catalytic activity">
    <reaction evidence="1">
        <text>a 1,2-diacyl-sn-glycero-3-phosphate + CTP + H(+) = a CDP-1,2-diacyl-sn-glycerol + diphosphate</text>
        <dbReference type="Rhea" id="RHEA:16229"/>
        <dbReference type="ChEBI" id="CHEBI:15378"/>
        <dbReference type="ChEBI" id="CHEBI:33019"/>
        <dbReference type="ChEBI" id="CHEBI:37563"/>
        <dbReference type="ChEBI" id="CHEBI:58332"/>
        <dbReference type="ChEBI" id="CHEBI:58608"/>
        <dbReference type="EC" id="2.7.7.41"/>
    </reaction>
</comment>
<dbReference type="Pfam" id="PF01148">
    <property type="entry name" value="CTP_transf_1"/>
    <property type="match status" value="1"/>
</dbReference>
<keyword evidence="8" id="KW-1003">Cell membrane</keyword>
<dbReference type="GO" id="GO:0016024">
    <property type="term" value="P:CDP-diacylglycerol biosynthetic process"/>
    <property type="evidence" value="ECO:0007669"/>
    <property type="project" value="TreeGrafter"/>
</dbReference>
<feature type="transmembrane region" description="Helical" evidence="24">
    <location>
        <begin position="12"/>
        <end position="38"/>
    </location>
</feature>
<reference evidence="25" key="1">
    <citation type="submission" date="2020-10" db="EMBL/GenBank/DDBJ databases">
        <authorList>
            <person name="Gilroy R."/>
        </authorList>
    </citation>
    <scope>NUCLEOTIDE SEQUENCE</scope>
    <source>
        <strain evidence="25">11687</strain>
    </source>
</reference>
<feature type="transmembrane region" description="Helical" evidence="24">
    <location>
        <begin position="151"/>
        <end position="171"/>
    </location>
</feature>
<keyword evidence="11 24" id="KW-0812">Transmembrane</keyword>
<comment type="pathway">
    <text evidence="4">Lipid metabolism.</text>
</comment>
<comment type="subcellular location">
    <subcellularLocation>
        <location evidence="2">Cell membrane</location>
        <topology evidence="2">Multi-pass membrane protein</topology>
    </subcellularLocation>
</comment>
<dbReference type="GO" id="GO:0005886">
    <property type="term" value="C:plasma membrane"/>
    <property type="evidence" value="ECO:0007669"/>
    <property type="project" value="UniProtKB-SubCell"/>
</dbReference>
<organism evidence="25 26">
    <name type="scientific">Candidatus Scatosoma pullistercoris</name>
    <dbReference type="NCBI Taxonomy" id="2840934"/>
    <lineage>
        <taxon>Bacteria</taxon>
        <taxon>Bacillati</taxon>
        <taxon>Bacillota</taxon>
        <taxon>Clostridia</taxon>
        <taxon>Candidatus Scatosoma</taxon>
    </lineage>
</organism>
<protein>
    <recommendedName>
        <fullName evidence="7">Phosphatidate cytidylyltransferase</fullName>
        <ecNumber evidence="6">2.7.7.41</ecNumber>
    </recommendedName>
    <alternativeName>
        <fullName evidence="20">CDP-DAG synthase</fullName>
    </alternativeName>
    <alternativeName>
        <fullName evidence="22">CDP-DG synthase</fullName>
    </alternativeName>
    <alternativeName>
        <fullName evidence="18">CDP-diacylglycerol synthase</fullName>
    </alternativeName>
    <alternativeName>
        <fullName evidence="21">CDP-diglyceride pyrophosphorylase</fullName>
    </alternativeName>
    <alternativeName>
        <fullName evidence="23">CDP-diglyceride synthase</fullName>
    </alternativeName>
    <alternativeName>
        <fullName evidence="19">CTP:phosphatidate cytidylyltransferase</fullName>
    </alternativeName>
</protein>
<evidence type="ECO:0000256" key="2">
    <source>
        <dbReference type="ARBA" id="ARBA00004651"/>
    </source>
</evidence>
<evidence type="ECO:0000256" key="15">
    <source>
        <dbReference type="ARBA" id="ARBA00023136"/>
    </source>
</evidence>
<reference evidence="25" key="2">
    <citation type="journal article" date="2021" name="PeerJ">
        <title>Extensive microbial diversity within the chicken gut microbiome revealed by metagenomics and culture.</title>
        <authorList>
            <person name="Gilroy R."/>
            <person name="Ravi A."/>
            <person name="Getino M."/>
            <person name="Pursley I."/>
            <person name="Horton D.L."/>
            <person name="Alikhan N.F."/>
            <person name="Baker D."/>
            <person name="Gharbi K."/>
            <person name="Hall N."/>
            <person name="Watson M."/>
            <person name="Adriaenssens E.M."/>
            <person name="Foster-Nyarko E."/>
            <person name="Jarju S."/>
            <person name="Secka A."/>
            <person name="Antonio M."/>
            <person name="Oren A."/>
            <person name="Chaudhuri R.R."/>
            <person name="La Ragione R."/>
            <person name="Hildebrand F."/>
            <person name="Pallen M.J."/>
        </authorList>
    </citation>
    <scope>NUCLEOTIDE SEQUENCE</scope>
    <source>
        <strain evidence="25">11687</strain>
    </source>
</reference>
<evidence type="ECO:0000256" key="6">
    <source>
        <dbReference type="ARBA" id="ARBA00012487"/>
    </source>
</evidence>
<comment type="pathway">
    <text evidence="3">Phospholipid metabolism; CDP-diacylglycerol biosynthesis; CDP-diacylglycerol from sn-glycerol 3-phosphate: step 3/3.</text>
</comment>
<evidence type="ECO:0000256" key="7">
    <source>
        <dbReference type="ARBA" id="ARBA00019373"/>
    </source>
</evidence>
<comment type="similarity">
    <text evidence="5">Belongs to the CDS family.</text>
</comment>
<evidence type="ECO:0000256" key="13">
    <source>
        <dbReference type="ARBA" id="ARBA00022989"/>
    </source>
</evidence>
<feature type="transmembrane region" description="Helical" evidence="24">
    <location>
        <begin position="115"/>
        <end position="136"/>
    </location>
</feature>
<keyword evidence="17" id="KW-1208">Phospholipid metabolism</keyword>
<evidence type="ECO:0000256" key="18">
    <source>
        <dbReference type="ARBA" id="ARBA00029893"/>
    </source>
</evidence>
<dbReference type="Proteomes" id="UP000824081">
    <property type="component" value="Unassembled WGS sequence"/>
</dbReference>
<evidence type="ECO:0000313" key="26">
    <source>
        <dbReference type="Proteomes" id="UP000824081"/>
    </source>
</evidence>
<evidence type="ECO:0000256" key="9">
    <source>
        <dbReference type="ARBA" id="ARBA00022516"/>
    </source>
</evidence>
<evidence type="ECO:0000256" key="8">
    <source>
        <dbReference type="ARBA" id="ARBA00022475"/>
    </source>
</evidence>
<evidence type="ECO:0000256" key="22">
    <source>
        <dbReference type="ARBA" id="ARBA00032743"/>
    </source>
</evidence>
<keyword evidence="14" id="KW-0443">Lipid metabolism</keyword>
<feature type="transmembrane region" description="Helical" evidence="24">
    <location>
        <begin position="225"/>
        <end position="244"/>
    </location>
</feature>
<evidence type="ECO:0000256" key="14">
    <source>
        <dbReference type="ARBA" id="ARBA00023098"/>
    </source>
</evidence>
<evidence type="ECO:0000256" key="1">
    <source>
        <dbReference type="ARBA" id="ARBA00001698"/>
    </source>
</evidence>
<feature type="transmembrane region" description="Helical" evidence="24">
    <location>
        <begin position="192"/>
        <end position="213"/>
    </location>
</feature>
<keyword evidence="16" id="KW-0594">Phospholipid biosynthesis</keyword>
<evidence type="ECO:0000256" key="4">
    <source>
        <dbReference type="ARBA" id="ARBA00005189"/>
    </source>
</evidence>
<keyword evidence="10" id="KW-0808">Transferase</keyword>
<evidence type="ECO:0000256" key="12">
    <source>
        <dbReference type="ARBA" id="ARBA00022695"/>
    </source>
</evidence>
<dbReference type="GO" id="GO:0004605">
    <property type="term" value="F:phosphatidate cytidylyltransferase activity"/>
    <property type="evidence" value="ECO:0007669"/>
    <property type="project" value="UniProtKB-EC"/>
</dbReference>
<evidence type="ECO:0000256" key="20">
    <source>
        <dbReference type="ARBA" id="ARBA00032253"/>
    </source>
</evidence>
<dbReference type="AlphaFoldDB" id="A0A9D1SFI0"/>
<evidence type="ECO:0000256" key="11">
    <source>
        <dbReference type="ARBA" id="ARBA00022692"/>
    </source>
</evidence>
<evidence type="ECO:0000256" key="19">
    <source>
        <dbReference type="ARBA" id="ARBA00031825"/>
    </source>
</evidence>
<keyword evidence="9" id="KW-0444">Lipid biosynthesis</keyword>